<protein>
    <submittedName>
        <fullName evidence="3">Uncharacterized protein</fullName>
    </submittedName>
</protein>
<dbReference type="Proteomes" id="UP000007813">
    <property type="component" value="Unassembled WGS sequence"/>
</dbReference>
<dbReference type="Pfam" id="PF25213">
    <property type="entry name" value="HVO_A0261_N"/>
    <property type="match status" value="1"/>
</dbReference>
<name>J2ZF05_9EURY</name>
<dbReference type="EMBL" id="ALJD01000006">
    <property type="protein sequence ID" value="EJN59260.1"/>
    <property type="molecule type" value="Genomic_DNA"/>
</dbReference>
<evidence type="ECO:0000313" key="3">
    <source>
        <dbReference type="EMBL" id="EJN59260.1"/>
    </source>
</evidence>
<dbReference type="InterPro" id="IPR036388">
    <property type="entry name" value="WH-like_DNA-bd_sf"/>
</dbReference>
<dbReference type="Pfam" id="PF08350">
    <property type="entry name" value="FilR1_middle"/>
    <property type="match status" value="1"/>
</dbReference>
<gene>
    <name evidence="3" type="ORF">HSB1_26810</name>
</gene>
<comment type="caution">
    <text evidence="3">The sequence shown here is derived from an EMBL/GenBank/DDBJ whole genome shotgun (WGS) entry which is preliminary data.</text>
</comment>
<evidence type="ECO:0000313" key="4">
    <source>
        <dbReference type="Proteomes" id="UP000007813"/>
    </source>
</evidence>
<dbReference type="SUPFAM" id="SSF46785">
    <property type="entry name" value="Winged helix' DNA-binding domain"/>
    <property type="match status" value="1"/>
</dbReference>
<dbReference type="eggNOG" id="arCOG02808">
    <property type="taxonomic scope" value="Archaea"/>
</dbReference>
<dbReference type="AlphaFoldDB" id="J2ZF05"/>
<feature type="domain" description="HVO-A0261-like N-terminal" evidence="2">
    <location>
        <begin position="6"/>
        <end position="89"/>
    </location>
</feature>
<dbReference type="InterPro" id="IPR013561">
    <property type="entry name" value="FilR1_middle_dom"/>
</dbReference>
<dbReference type="InterPro" id="IPR036390">
    <property type="entry name" value="WH_DNA-bd_sf"/>
</dbReference>
<dbReference type="InterPro" id="IPR057527">
    <property type="entry name" value="HVO_A0261-like_N"/>
</dbReference>
<evidence type="ECO:0000259" key="1">
    <source>
        <dbReference type="Pfam" id="PF08350"/>
    </source>
</evidence>
<feature type="domain" description="Methanogenesis regulatory protein FilR1 middle" evidence="1">
    <location>
        <begin position="127"/>
        <end position="250"/>
    </location>
</feature>
<evidence type="ECO:0000259" key="2">
    <source>
        <dbReference type="Pfam" id="PF25213"/>
    </source>
</evidence>
<proteinExistence type="predicted"/>
<reference evidence="3 4" key="1">
    <citation type="journal article" date="2012" name="J. Bacteriol.">
        <title>Draft Genome Sequence of the Extremely Halophilic Archaeon Halogranum salarium B-1T.</title>
        <authorList>
            <person name="Kim K.K."/>
            <person name="Lee K.C."/>
            <person name="Lee J.S."/>
        </authorList>
    </citation>
    <scope>NUCLEOTIDE SEQUENCE [LARGE SCALE GENOMIC DNA]</scope>
    <source>
        <strain evidence="3 4">B-1</strain>
    </source>
</reference>
<accession>J2ZF05</accession>
<sequence>MGSPLDDIQFLADSENRVTAMAELAAGPRTRPELRDATAASNATISRLLRAFENRGWVTGSRGRYQLTELGAYVAEAFGEFHGRMTTASDLQSLLPVLPLERLGLDIEAFAGAKITKSTSSDPLAAMVRLRELELGSLESRGLSSLFPEPCIDARHAAVVEGSQRLETVVSPPVVEAALSSEFGHKFVELVDADESDIYVYTGTIELLGAINDGTACLALIHGERLALVETSNPAVVGAMSDAFEEYRSQSTPLTTDSLRRTYESAAVLR</sequence>
<organism evidence="3 4">
    <name type="scientific">Halogranum salarium B-1</name>
    <dbReference type="NCBI Taxonomy" id="1210908"/>
    <lineage>
        <taxon>Archaea</taxon>
        <taxon>Methanobacteriati</taxon>
        <taxon>Methanobacteriota</taxon>
        <taxon>Stenosarchaea group</taxon>
        <taxon>Halobacteria</taxon>
        <taxon>Halobacteriales</taxon>
        <taxon>Haloferacaceae</taxon>
    </lineage>
</organism>
<dbReference type="Gene3D" id="1.10.10.10">
    <property type="entry name" value="Winged helix-like DNA-binding domain superfamily/Winged helix DNA-binding domain"/>
    <property type="match status" value="1"/>
</dbReference>